<dbReference type="EMBL" id="JAWIIJ010000006">
    <property type="protein sequence ID" value="MDV2079197.1"/>
    <property type="molecule type" value="Genomic_DNA"/>
</dbReference>
<dbReference type="RefSeq" id="WP_316973809.1">
    <property type="nucleotide sequence ID" value="NZ_JAWIIJ010000006.1"/>
</dbReference>
<dbReference type="Gene3D" id="3.40.30.10">
    <property type="entry name" value="Glutaredoxin"/>
    <property type="match status" value="1"/>
</dbReference>
<sequence>MYTLYYLPGACSRAILTLLIELDQPVKLIDRTTVARYSDINPTGQVPVLVDGDLTLREGAVIIQYLLEKHQSHQLPGDHKQRYQFLQDLMFANATVHPAYGRLFFIDATVTEPDQKATAFDGAATALTALWQIVEDRLADAPYMGGNEPNIVDLLLTVYASWGPNFPVTIPLGPRAERMIAGVTSLPSFAEAVRRENATSNP</sequence>
<dbReference type="Pfam" id="PF13417">
    <property type="entry name" value="GST_N_3"/>
    <property type="match status" value="1"/>
</dbReference>
<organism evidence="3 4">
    <name type="scientific">Marinobacter xestospongiae</name>
    <dbReference type="NCBI Taxonomy" id="994319"/>
    <lineage>
        <taxon>Bacteria</taxon>
        <taxon>Pseudomonadati</taxon>
        <taxon>Pseudomonadota</taxon>
        <taxon>Gammaproteobacteria</taxon>
        <taxon>Pseudomonadales</taxon>
        <taxon>Marinobacteraceae</taxon>
        <taxon>Marinobacter</taxon>
    </lineage>
</organism>
<dbReference type="PROSITE" id="PS50405">
    <property type="entry name" value="GST_CTER"/>
    <property type="match status" value="1"/>
</dbReference>
<accession>A0ABU3VY41</accession>
<dbReference type="PANTHER" id="PTHR44051:SF8">
    <property type="entry name" value="GLUTATHIONE S-TRANSFERASE GSTA"/>
    <property type="match status" value="1"/>
</dbReference>
<dbReference type="Gene3D" id="1.20.1050.10">
    <property type="match status" value="1"/>
</dbReference>
<proteinExistence type="predicted"/>
<feature type="domain" description="GST N-terminal" evidence="1">
    <location>
        <begin position="1"/>
        <end position="74"/>
    </location>
</feature>
<keyword evidence="4" id="KW-1185">Reference proteome</keyword>
<name>A0ABU3VY41_9GAMM</name>
<comment type="caution">
    <text evidence="3">The sequence shown here is derived from an EMBL/GenBank/DDBJ whole genome shotgun (WGS) entry which is preliminary data.</text>
</comment>
<dbReference type="InterPro" id="IPR010987">
    <property type="entry name" value="Glutathione-S-Trfase_C-like"/>
</dbReference>
<dbReference type="InterPro" id="IPR036282">
    <property type="entry name" value="Glutathione-S-Trfase_C_sf"/>
</dbReference>
<dbReference type="SUPFAM" id="SSF47616">
    <property type="entry name" value="GST C-terminal domain-like"/>
    <property type="match status" value="1"/>
</dbReference>
<dbReference type="Proteomes" id="UP001269819">
    <property type="component" value="Unassembled WGS sequence"/>
</dbReference>
<gene>
    <name evidence="3" type="ORF">RYS15_10885</name>
</gene>
<dbReference type="SFLD" id="SFLDS00019">
    <property type="entry name" value="Glutathione_Transferase_(cytos"/>
    <property type="match status" value="1"/>
</dbReference>
<dbReference type="InterPro" id="IPR040079">
    <property type="entry name" value="Glutathione_S-Trfase"/>
</dbReference>
<evidence type="ECO:0000259" key="2">
    <source>
        <dbReference type="PROSITE" id="PS50405"/>
    </source>
</evidence>
<dbReference type="PANTHER" id="PTHR44051">
    <property type="entry name" value="GLUTATHIONE S-TRANSFERASE-RELATED"/>
    <property type="match status" value="1"/>
</dbReference>
<dbReference type="InterPro" id="IPR036249">
    <property type="entry name" value="Thioredoxin-like_sf"/>
</dbReference>
<dbReference type="CDD" id="cd03046">
    <property type="entry name" value="GST_N_GTT1_like"/>
    <property type="match status" value="1"/>
</dbReference>
<evidence type="ECO:0000259" key="1">
    <source>
        <dbReference type="PROSITE" id="PS50404"/>
    </source>
</evidence>
<dbReference type="SFLD" id="SFLDG00358">
    <property type="entry name" value="Main_(cytGST)"/>
    <property type="match status" value="1"/>
</dbReference>
<dbReference type="InterPro" id="IPR004045">
    <property type="entry name" value="Glutathione_S-Trfase_N"/>
</dbReference>
<evidence type="ECO:0000313" key="3">
    <source>
        <dbReference type="EMBL" id="MDV2079197.1"/>
    </source>
</evidence>
<reference evidence="3 4" key="1">
    <citation type="submission" date="2023-10" db="EMBL/GenBank/DDBJ databases">
        <title>Characteristics and mechanism of a salt-tolerant marine origin heterotrophic nitrifying- aerobic denitrifying bacteria Marinobacter xestospongiae HN1.</title>
        <authorList>
            <person name="Qi R."/>
        </authorList>
    </citation>
    <scope>NUCLEOTIDE SEQUENCE [LARGE SCALE GENOMIC DNA]</scope>
    <source>
        <strain evidence="3 4">HN1</strain>
    </source>
</reference>
<evidence type="ECO:0000313" key="4">
    <source>
        <dbReference type="Proteomes" id="UP001269819"/>
    </source>
</evidence>
<feature type="domain" description="GST C-terminal" evidence="2">
    <location>
        <begin position="78"/>
        <end position="202"/>
    </location>
</feature>
<dbReference type="PROSITE" id="PS50404">
    <property type="entry name" value="GST_NTER"/>
    <property type="match status" value="1"/>
</dbReference>
<protein>
    <submittedName>
        <fullName evidence="3">Glutathione S-transferase family protein</fullName>
    </submittedName>
</protein>
<dbReference type="SUPFAM" id="SSF52833">
    <property type="entry name" value="Thioredoxin-like"/>
    <property type="match status" value="1"/>
</dbReference>